<sequence>MKKDTAKENSDRESGLMSGATIPIALYLASVNVIGRRAQKYANSARRILDFRNLPHPHIYRQRSPWL</sequence>
<reference evidence="2" key="1">
    <citation type="submission" date="2020-10" db="EMBL/GenBank/DDBJ databases">
        <authorList>
            <person name="Castelo-Branco R."/>
            <person name="Eusebio N."/>
            <person name="Adriana R."/>
            <person name="Vieira A."/>
            <person name="Brugerolle De Fraissinette N."/>
            <person name="Rezende De Castro R."/>
            <person name="Schneider M.P."/>
            <person name="Vasconcelos V."/>
            <person name="Leao P.N."/>
        </authorList>
    </citation>
    <scope>NUCLEOTIDE SEQUENCE</scope>
    <source>
        <strain evidence="2">LEGE 11467</strain>
    </source>
</reference>
<gene>
    <name evidence="2" type="ORF">IQ235_15885</name>
</gene>
<proteinExistence type="predicted"/>
<protein>
    <submittedName>
        <fullName evidence="2">Uncharacterized protein</fullName>
    </submittedName>
</protein>
<comment type="caution">
    <text evidence="2">The sequence shown here is derived from an EMBL/GenBank/DDBJ whole genome shotgun (WGS) entry which is preliminary data.</text>
</comment>
<evidence type="ECO:0000313" key="2">
    <source>
        <dbReference type="EMBL" id="MBE9042259.1"/>
    </source>
</evidence>
<keyword evidence="1" id="KW-1133">Transmembrane helix</keyword>
<dbReference type="EMBL" id="JADEXN010000325">
    <property type="protein sequence ID" value="MBE9042259.1"/>
    <property type="molecule type" value="Genomic_DNA"/>
</dbReference>
<evidence type="ECO:0000256" key="1">
    <source>
        <dbReference type="SAM" id="Phobius"/>
    </source>
</evidence>
<name>A0A928VXT4_9CYAN</name>
<keyword evidence="1" id="KW-0472">Membrane</keyword>
<organism evidence="2 3">
    <name type="scientific">Zarconia navalis LEGE 11467</name>
    <dbReference type="NCBI Taxonomy" id="1828826"/>
    <lineage>
        <taxon>Bacteria</taxon>
        <taxon>Bacillati</taxon>
        <taxon>Cyanobacteriota</taxon>
        <taxon>Cyanophyceae</taxon>
        <taxon>Oscillatoriophycideae</taxon>
        <taxon>Oscillatoriales</taxon>
        <taxon>Oscillatoriales incertae sedis</taxon>
        <taxon>Zarconia</taxon>
        <taxon>Zarconia navalis</taxon>
    </lineage>
</organism>
<feature type="transmembrane region" description="Helical" evidence="1">
    <location>
        <begin position="15"/>
        <end position="34"/>
    </location>
</feature>
<keyword evidence="3" id="KW-1185">Reference proteome</keyword>
<dbReference type="RefSeq" id="WP_264322428.1">
    <property type="nucleotide sequence ID" value="NZ_JADEXN010000325.1"/>
</dbReference>
<accession>A0A928VXT4</accession>
<dbReference type="AlphaFoldDB" id="A0A928VXT4"/>
<dbReference type="Proteomes" id="UP000621799">
    <property type="component" value="Unassembled WGS sequence"/>
</dbReference>
<evidence type="ECO:0000313" key="3">
    <source>
        <dbReference type="Proteomes" id="UP000621799"/>
    </source>
</evidence>
<keyword evidence="1" id="KW-0812">Transmembrane</keyword>